<gene>
    <name evidence="5" type="ORF">T459_13493</name>
</gene>
<dbReference type="PANTHER" id="PTHR22881">
    <property type="entry name" value="BROMODOMAIN CONTAINING PROTEIN"/>
    <property type="match status" value="1"/>
</dbReference>
<feature type="compositionally biased region" description="Low complexity" evidence="3">
    <location>
        <begin position="54"/>
        <end position="65"/>
    </location>
</feature>
<dbReference type="Proteomes" id="UP000222542">
    <property type="component" value="Unassembled WGS sequence"/>
</dbReference>
<evidence type="ECO:0000256" key="1">
    <source>
        <dbReference type="ARBA" id="ARBA00023117"/>
    </source>
</evidence>
<dbReference type="EMBL" id="AYRZ02000004">
    <property type="protein sequence ID" value="PHT85050.1"/>
    <property type="molecule type" value="Genomic_DNA"/>
</dbReference>
<feature type="compositionally biased region" description="Basic residues" evidence="3">
    <location>
        <begin position="66"/>
        <end position="78"/>
    </location>
</feature>
<dbReference type="Pfam" id="PF00439">
    <property type="entry name" value="Bromodomain"/>
    <property type="match status" value="1"/>
</dbReference>
<feature type="compositionally biased region" description="Basic residues" evidence="3">
    <location>
        <begin position="307"/>
        <end position="319"/>
    </location>
</feature>
<feature type="compositionally biased region" description="Polar residues" evidence="3">
    <location>
        <begin position="79"/>
        <end position="88"/>
    </location>
</feature>
<feature type="region of interest" description="Disordered" evidence="3">
    <location>
        <begin position="648"/>
        <end position="713"/>
    </location>
</feature>
<feature type="compositionally biased region" description="Low complexity" evidence="3">
    <location>
        <begin position="20"/>
        <end position="29"/>
    </location>
</feature>
<feature type="region of interest" description="Disordered" evidence="3">
    <location>
        <begin position="496"/>
        <end position="535"/>
    </location>
</feature>
<dbReference type="InterPro" id="IPR036427">
    <property type="entry name" value="Bromodomain-like_sf"/>
</dbReference>
<dbReference type="STRING" id="4072.A0A1U8GAA7"/>
<dbReference type="InterPro" id="IPR051831">
    <property type="entry name" value="Bromodomain_contain_prot"/>
</dbReference>
<feature type="domain" description="Bromo" evidence="4">
    <location>
        <begin position="207"/>
        <end position="277"/>
    </location>
</feature>
<reference evidence="5 6" key="1">
    <citation type="journal article" date="2014" name="Nat. Genet.">
        <title>Genome sequence of the hot pepper provides insights into the evolution of pungency in Capsicum species.</title>
        <authorList>
            <person name="Kim S."/>
            <person name="Park M."/>
            <person name="Yeom S.I."/>
            <person name="Kim Y.M."/>
            <person name="Lee J.M."/>
            <person name="Lee H.A."/>
            <person name="Seo E."/>
            <person name="Choi J."/>
            <person name="Cheong K."/>
            <person name="Kim K.T."/>
            <person name="Jung K."/>
            <person name="Lee G.W."/>
            <person name="Oh S.K."/>
            <person name="Bae C."/>
            <person name="Kim S.B."/>
            <person name="Lee H.Y."/>
            <person name="Kim S.Y."/>
            <person name="Kim M.S."/>
            <person name="Kang B.C."/>
            <person name="Jo Y.D."/>
            <person name="Yang H.B."/>
            <person name="Jeong H.J."/>
            <person name="Kang W.H."/>
            <person name="Kwon J.K."/>
            <person name="Shin C."/>
            <person name="Lim J.Y."/>
            <person name="Park J.H."/>
            <person name="Huh J.H."/>
            <person name="Kim J.S."/>
            <person name="Kim B.D."/>
            <person name="Cohen O."/>
            <person name="Paran I."/>
            <person name="Suh M.C."/>
            <person name="Lee S.B."/>
            <person name="Kim Y.K."/>
            <person name="Shin Y."/>
            <person name="Noh S.J."/>
            <person name="Park J."/>
            <person name="Seo Y.S."/>
            <person name="Kwon S.Y."/>
            <person name="Kim H.A."/>
            <person name="Park J.M."/>
            <person name="Kim H.J."/>
            <person name="Choi S.B."/>
            <person name="Bosland P.W."/>
            <person name="Reeves G."/>
            <person name="Jo S.H."/>
            <person name="Lee B.W."/>
            <person name="Cho H.T."/>
            <person name="Choi H.S."/>
            <person name="Lee M.S."/>
            <person name="Yu Y."/>
            <person name="Do Choi Y."/>
            <person name="Park B.S."/>
            <person name="van Deynze A."/>
            <person name="Ashrafi H."/>
            <person name="Hill T."/>
            <person name="Kim W.T."/>
            <person name="Pai H.S."/>
            <person name="Ahn H.K."/>
            <person name="Yeam I."/>
            <person name="Giovannoni J.J."/>
            <person name="Rose J.K."/>
            <person name="Sorensen I."/>
            <person name="Lee S.J."/>
            <person name="Kim R.W."/>
            <person name="Choi I.Y."/>
            <person name="Choi B.S."/>
            <person name="Lim J.S."/>
            <person name="Lee Y.H."/>
            <person name="Choi D."/>
        </authorList>
    </citation>
    <scope>NUCLEOTIDE SEQUENCE [LARGE SCALE GENOMIC DNA]</scope>
    <source>
        <strain evidence="6">cv. CM334</strain>
    </source>
</reference>
<dbReference type="InterPro" id="IPR018359">
    <property type="entry name" value="Bromodomain_CS"/>
</dbReference>
<name>A0A1U8GAA7_CAPAN</name>
<keyword evidence="1 2" id="KW-0103">Bromodomain</keyword>
<feature type="compositionally biased region" description="Polar residues" evidence="3">
    <location>
        <begin position="596"/>
        <end position="621"/>
    </location>
</feature>
<sequence length="713" mass="78344">MGKVTTTIAKSKTTTKRETATATVSSSSSIAMEMKKRKKKKGRPSLADLSKRQNSNNSITNSNNNKNKKTSIVRRSSRRNPNFESNSPAPEFDEDEDDDEDEREEKKVKLVVRLPQHSGAVPEEEEEEGNSVNSDSDLEPEFVDNNEGAIEKRKISSVDRRSDDAVSDQEEKLMMVTDTQHESPLVSGPTTPLPDKKMLVFILDRLQKKDTYGVFSEPVDPNELPDYHEIIEHPMDFGTVRKKLDGGLYSNLEELEADVILICSNAMEYNATDTVYYRQARSIQDLAKRDFENLRHEGEDGAPQPKVVRRGRPPSKNLKKSVENSPIDRAVPEHSPGVTLASGGDKATGSNSYNLRKGPMLSTADASFGHRSRNGESYSEWVTDWNNEFPANILRADMKYGKKHFSIDENRRDTYQQFHPSASYSEPSLLWNADGDMKRLMAVGVHSEQHAYARSLARFAANLGPAVWKLASKKLENILPAGVKFGPGWVGEVGGPTESACPAEIQKSSLDSSTADPHSSRPVTPTPSGLSSAVMSKPSAEIFEAVKRLNSQNELSRQGPGDGVFSWVNPASTSQAPQKPFLQPRNGFNGMFGHESSPQAELSRFSASKGQSGLQEASRPNQVLGMLPGRDNKLSESWATLYSGNSLAQGKNPDFCTEQNVRPSGESRPASSVQQKSRMSVPPDLNVQVQPPGSPSASLQIGSSQQPDLALQL</sequence>
<comment type="caution">
    <text evidence="5">The sequence shown here is derived from an EMBL/GenBank/DDBJ whole genome shotgun (WGS) entry which is preliminary data.</text>
</comment>
<dbReference type="PROSITE" id="PS50014">
    <property type="entry name" value="BROMODOMAIN_2"/>
    <property type="match status" value="1"/>
</dbReference>
<dbReference type="PRINTS" id="PR00503">
    <property type="entry name" value="BROMODOMAIN"/>
</dbReference>
<dbReference type="OrthoDB" id="21449at2759"/>
<evidence type="ECO:0000313" key="5">
    <source>
        <dbReference type="EMBL" id="PHT85050.1"/>
    </source>
</evidence>
<keyword evidence="6" id="KW-1185">Reference proteome</keyword>
<feature type="compositionally biased region" description="Polar residues" evidence="3">
    <location>
        <begin position="687"/>
        <end position="707"/>
    </location>
</feature>
<accession>A0A1U8GAA7</accession>
<evidence type="ECO:0000256" key="3">
    <source>
        <dbReference type="SAM" id="MobiDB-lite"/>
    </source>
</evidence>
<feature type="compositionally biased region" description="Polar residues" evidence="3">
    <location>
        <begin position="506"/>
        <end position="534"/>
    </location>
</feature>
<organism evidence="5 6">
    <name type="scientific">Capsicum annuum</name>
    <name type="common">Capsicum pepper</name>
    <dbReference type="NCBI Taxonomy" id="4072"/>
    <lineage>
        <taxon>Eukaryota</taxon>
        <taxon>Viridiplantae</taxon>
        <taxon>Streptophyta</taxon>
        <taxon>Embryophyta</taxon>
        <taxon>Tracheophyta</taxon>
        <taxon>Spermatophyta</taxon>
        <taxon>Magnoliopsida</taxon>
        <taxon>eudicotyledons</taxon>
        <taxon>Gunneridae</taxon>
        <taxon>Pentapetalae</taxon>
        <taxon>asterids</taxon>
        <taxon>lamiids</taxon>
        <taxon>Solanales</taxon>
        <taxon>Solanaceae</taxon>
        <taxon>Solanoideae</taxon>
        <taxon>Capsiceae</taxon>
        <taxon>Capsicum</taxon>
    </lineage>
</organism>
<dbReference type="SMR" id="A0A1U8GAA7"/>
<feature type="region of interest" description="Disordered" evidence="3">
    <location>
        <begin position="553"/>
        <end position="580"/>
    </location>
</feature>
<feature type="compositionally biased region" description="Basic and acidic residues" evidence="3">
    <location>
        <begin position="149"/>
        <end position="168"/>
    </location>
</feature>
<dbReference type="SUPFAM" id="SSF47370">
    <property type="entry name" value="Bromodomain"/>
    <property type="match status" value="1"/>
</dbReference>
<dbReference type="Gene3D" id="1.20.920.10">
    <property type="entry name" value="Bromodomain-like"/>
    <property type="match status" value="1"/>
</dbReference>
<feature type="region of interest" description="Disordered" evidence="3">
    <location>
        <begin position="295"/>
        <end position="368"/>
    </location>
</feature>
<feature type="compositionally biased region" description="Low complexity" evidence="3">
    <location>
        <begin position="1"/>
        <end position="12"/>
    </location>
</feature>
<dbReference type="InterPro" id="IPR001487">
    <property type="entry name" value="Bromodomain"/>
</dbReference>
<dbReference type="Gramene" id="PHT85050">
    <property type="protein sequence ID" value="PHT85050"/>
    <property type="gene ID" value="T459_13493"/>
</dbReference>
<dbReference type="PANTHER" id="PTHR22881:SF24">
    <property type="entry name" value="BROMODOMAIN-CONTAINING PROTEIN 9-LIKE"/>
    <property type="match status" value="1"/>
</dbReference>
<feature type="compositionally biased region" description="Polar residues" evidence="3">
    <location>
        <begin position="669"/>
        <end position="678"/>
    </location>
</feature>
<evidence type="ECO:0000256" key="2">
    <source>
        <dbReference type="PROSITE-ProRule" id="PRU00035"/>
    </source>
</evidence>
<reference evidence="5 6" key="2">
    <citation type="journal article" date="2017" name="Genome Biol.">
        <title>New reference genome sequences of hot pepper reveal the massive evolution of plant disease-resistance genes by retroduplication.</title>
        <authorList>
            <person name="Kim S."/>
            <person name="Park J."/>
            <person name="Yeom S.I."/>
            <person name="Kim Y.M."/>
            <person name="Seo E."/>
            <person name="Kim K.T."/>
            <person name="Kim M.S."/>
            <person name="Lee J.M."/>
            <person name="Cheong K."/>
            <person name="Shin H.S."/>
            <person name="Kim S.B."/>
            <person name="Han K."/>
            <person name="Lee J."/>
            <person name="Park M."/>
            <person name="Lee H.A."/>
            <person name="Lee H.Y."/>
            <person name="Lee Y."/>
            <person name="Oh S."/>
            <person name="Lee J.H."/>
            <person name="Choi E."/>
            <person name="Choi E."/>
            <person name="Lee S.E."/>
            <person name="Jeon J."/>
            <person name="Kim H."/>
            <person name="Choi G."/>
            <person name="Song H."/>
            <person name="Lee J."/>
            <person name="Lee S.C."/>
            <person name="Kwon J.K."/>
            <person name="Lee H.Y."/>
            <person name="Koo N."/>
            <person name="Hong Y."/>
            <person name="Kim R.W."/>
            <person name="Kang W.H."/>
            <person name="Huh J.H."/>
            <person name="Kang B.C."/>
            <person name="Yang T.J."/>
            <person name="Lee Y.H."/>
            <person name="Bennetzen J.L."/>
            <person name="Choi D."/>
        </authorList>
    </citation>
    <scope>NUCLEOTIDE SEQUENCE [LARGE SCALE GENOMIC DNA]</scope>
    <source>
        <strain evidence="6">cv. CM334</strain>
    </source>
</reference>
<dbReference type="PROSITE" id="PS00633">
    <property type="entry name" value="BROMODOMAIN_1"/>
    <property type="match status" value="1"/>
</dbReference>
<evidence type="ECO:0000259" key="4">
    <source>
        <dbReference type="PROSITE" id="PS50014"/>
    </source>
</evidence>
<dbReference type="OMA" id="QPRNGFN"/>
<evidence type="ECO:0000313" key="6">
    <source>
        <dbReference type="Proteomes" id="UP000222542"/>
    </source>
</evidence>
<feature type="region of interest" description="Disordered" evidence="3">
    <location>
        <begin position="592"/>
        <end position="630"/>
    </location>
</feature>
<proteinExistence type="predicted"/>
<feature type="region of interest" description="Disordered" evidence="3">
    <location>
        <begin position="1"/>
        <end position="168"/>
    </location>
</feature>
<feature type="compositionally biased region" description="Acidic residues" evidence="3">
    <location>
        <begin position="91"/>
        <end position="103"/>
    </location>
</feature>
<dbReference type="AlphaFoldDB" id="A0A1U8GAA7"/>
<protein>
    <recommendedName>
        <fullName evidence="4">Bromo domain-containing protein</fullName>
    </recommendedName>
</protein>
<dbReference type="SMART" id="SM00297">
    <property type="entry name" value="BROMO"/>
    <property type="match status" value="1"/>
</dbReference>